<dbReference type="EMBL" id="SPMX01000038">
    <property type="protein sequence ID" value="NMQ06207.1"/>
    <property type="molecule type" value="Genomic_DNA"/>
</dbReference>
<dbReference type="InterPro" id="IPR029060">
    <property type="entry name" value="PIN-like_dom_sf"/>
</dbReference>
<dbReference type="SUPFAM" id="SSF88723">
    <property type="entry name" value="PIN domain-like"/>
    <property type="match status" value="1"/>
</dbReference>
<sequence>MKRKVYVETSVISYLTARPSKTILGAAHQQITLAWWETRNQYELLVSEAVLRECGSGDPDAAEKRLAVLNDVPLLLITEQALHIAESLVGHGIVPVKVAEDALHIAVATVSGMDYLLTWNCRHIANPELQRCIAEYFEQIGLFLPFICTPEELLGEANAE</sequence>
<proteinExistence type="predicted"/>
<evidence type="ECO:0000313" key="2">
    <source>
        <dbReference type="Proteomes" id="UP000886469"/>
    </source>
</evidence>
<dbReference type="CDD" id="cd18687">
    <property type="entry name" value="PIN_VapC-like"/>
    <property type="match status" value="1"/>
</dbReference>
<evidence type="ECO:0000313" key="1">
    <source>
        <dbReference type="EMBL" id="NMQ06207.1"/>
    </source>
</evidence>
<reference evidence="1" key="1">
    <citation type="submission" date="2019-03" db="EMBL/GenBank/DDBJ databases">
        <title>Metabolic reconstructions from genomes of highly enriched 'Candidatus Accumulibacter' and 'Candidatus Competibacter' bioreactor populations.</title>
        <authorList>
            <person name="Annavajhala M.K."/>
            <person name="Welles L."/>
            <person name="Abbas B."/>
            <person name="Sorokin D."/>
            <person name="Park H."/>
            <person name="Van Loosdrecht M."/>
            <person name="Chandran K."/>
        </authorList>
    </citation>
    <scope>NUCLEOTIDE SEQUENCE</scope>
    <source>
        <strain evidence="1">SBR_L</strain>
    </source>
</reference>
<keyword evidence="2" id="KW-1185">Reference proteome</keyword>
<dbReference type="RefSeq" id="WP_169070773.1">
    <property type="nucleotide sequence ID" value="NZ_JAZKUC010000002.1"/>
</dbReference>
<protein>
    <recommendedName>
        <fullName evidence="3">PIN domain-containing protein</fullName>
    </recommendedName>
</protein>
<gene>
    <name evidence="1" type="ORF">E4Q08_13595</name>
</gene>
<name>A0ABX1TD81_9PROT</name>
<organism evidence="1 2">
    <name type="scientific">Candidatus Accumulibacter contiguus</name>
    <dbReference type="NCBI Taxonomy" id="2954381"/>
    <lineage>
        <taxon>Bacteria</taxon>
        <taxon>Pseudomonadati</taxon>
        <taxon>Pseudomonadota</taxon>
        <taxon>Betaproteobacteria</taxon>
        <taxon>Candidatus Accumulibacter</taxon>
    </lineage>
</organism>
<comment type="caution">
    <text evidence="1">The sequence shown here is derived from an EMBL/GenBank/DDBJ whole genome shotgun (WGS) entry which is preliminary data.</text>
</comment>
<dbReference type="Proteomes" id="UP000886469">
    <property type="component" value="Unassembled WGS sequence"/>
</dbReference>
<accession>A0ABX1TD81</accession>
<evidence type="ECO:0008006" key="3">
    <source>
        <dbReference type="Google" id="ProtNLM"/>
    </source>
</evidence>